<keyword evidence="1" id="KW-1133">Transmembrane helix</keyword>
<gene>
    <name evidence="2" type="ORF">DOO78_08675</name>
</gene>
<keyword evidence="1" id="KW-0812">Transmembrane</keyword>
<dbReference type="AlphaFoldDB" id="A0A327M8L1"/>
<proteinExistence type="predicted"/>
<keyword evidence="3" id="KW-1185">Reference proteome</keyword>
<name>A0A327M8L1_9PROT</name>
<dbReference type="Proteomes" id="UP000249065">
    <property type="component" value="Unassembled WGS sequence"/>
</dbReference>
<protein>
    <submittedName>
        <fullName evidence="2">Uncharacterized protein</fullName>
    </submittedName>
</protein>
<feature type="transmembrane region" description="Helical" evidence="1">
    <location>
        <begin position="35"/>
        <end position="52"/>
    </location>
</feature>
<evidence type="ECO:0000256" key="1">
    <source>
        <dbReference type="SAM" id="Phobius"/>
    </source>
</evidence>
<evidence type="ECO:0000313" key="3">
    <source>
        <dbReference type="Proteomes" id="UP000249065"/>
    </source>
</evidence>
<comment type="caution">
    <text evidence="2">The sequence shown here is derived from an EMBL/GenBank/DDBJ whole genome shotgun (WGS) entry which is preliminary data.</text>
</comment>
<accession>A0A327M8L1</accession>
<sequence length="59" mass="6071">MQALLQAALTHAFIVAPILFLVGLGLGSLGLDEPAVIAILGCGMLLMFRAALAPENPRA</sequence>
<reference evidence="3" key="1">
    <citation type="submission" date="2018-06" db="EMBL/GenBank/DDBJ databases">
        <authorList>
            <person name="Khan S.A."/>
        </authorList>
    </citation>
    <scope>NUCLEOTIDE SEQUENCE [LARGE SCALE GENOMIC DNA]</scope>
    <source>
        <strain evidence="3">DB-1506</strain>
    </source>
</reference>
<keyword evidence="1" id="KW-0472">Membrane</keyword>
<organism evidence="2 3">
    <name type="scientific">Roseicella frigidaeris</name>
    <dbReference type="NCBI Taxonomy" id="2230885"/>
    <lineage>
        <taxon>Bacteria</taxon>
        <taxon>Pseudomonadati</taxon>
        <taxon>Pseudomonadota</taxon>
        <taxon>Alphaproteobacteria</taxon>
        <taxon>Acetobacterales</taxon>
        <taxon>Roseomonadaceae</taxon>
        <taxon>Roseicella</taxon>
    </lineage>
</organism>
<dbReference type="RefSeq" id="WP_111469340.1">
    <property type="nucleotide sequence ID" value="NZ_QLIX01000004.1"/>
</dbReference>
<dbReference type="EMBL" id="QLIX01000004">
    <property type="protein sequence ID" value="RAI59651.1"/>
    <property type="molecule type" value="Genomic_DNA"/>
</dbReference>
<feature type="transmembrane region" description="Helical" evidence="1">
    <location>
        <begin position="7"/>
        <end position="29"/>
    </location>
</feature>
<evidence type="ECO:0000313" key="2">
    <source>
        <dbReference type="EMBL" id="RAI59651.1"/>
    </source>
</evidence>